<evidence type="ECO:0000313" key="1">
    <source>
        <dbReference type="EMBL" id="KAJ9099274.1"/>
    </source>
</evidence>
<dbReference type="Proteomes" id="UP001227268">
    <property type="component" value="Unassembled WGS sequence"/>
</dbReference>
<accession>A0ACC2VJE1</accession>
<comment type="caution">
    <text evidence="1">The sequence shown here is derived from an EMBL/GenBank/DDBJ whole genome shotgun (WGS) entry which is preliminary data.</text>
</comment>
<gene>
    <name evidence="1" type="ORF">QFC21_004155</name>
</gene>
<proteinExistence type="predicted"/>
<organism evidence="1 2">
    <name type="scientific">Naganishia friedmannii</name>
    <dbReference type="NCBI Taxonomy" id="89922"/>
    <lineage>
        <taxon>Eukaryota</taxon>
        <taxon>Fungi</taxon>
        <taxon>Dikarya</taxon>
        <taxon>Basidiomycota</taxon>
        <taxon>Agaricomycotina</taxon>
        <taxon>Tremellomycetes</taxon>
        <taxon>Filobasidiales</taxon>
        <taxon>Filobasidiaceae</taxon>
        <taxon>Naganishia</taxon>
    </lineage>
</organism>
<reference evidence="1" key="1">
    <citation type="submission" date="2023-04" db="EMBL/GenBank/DDBJ databases">
        <title>Draft Genome sequencing of Naganishia species isolated from polar environments using Oxford Nanopore Technology.</title>
        <authorList>
            <person name="Leo P."/>
            <person name="Venkateswaran K."/>
        </authorList>
    </citation>
    <scope>NUCLEOTIDE SEQUENCE</scope>
    <source>
        <strain evidence="1">MNA-CCFEE 5423</strain>
    </source>
</reference>
<keyword evidence="2" id="KW-1185">Reference proteome</keyword>
<evidence type="ECO:0000313" key="2">
    <source>
        <dbReference type="Proteomes" id="UP001227268"/>
    </source>
</evidence>
<protein>
    <submittedName>
        <fullName evidence="1">Uncharacterized protein</fullName>
    </submittedName>
</protein>
<name>A0ACC2VJE1_9TREE</name>
<dbReference type="EMBL" id="JASBWT010000013">
    <property type="protein sequence ID" value="KAJ9099274.1"/>
    <property type="molecule type" value="Genomic_DNA"/>
</dbReference>
<sequence>MLHSPSIQPVVDTIWNTLPSPSTVEMSAPSSDPPAQPPTEGNNEKHESTEASTTAPAADAAPTSTGDVEMKQEEEKVDRFEDVPEHVLEVGRKGVFGV</sequence>